<keyword evidence="7" id="KW-1185">Reference proteome</keyword>
<keyword evidence="4" id="KW-0106">Calcium</keyword>
<dbReference type="SUPFAM" id="SSF53649">
    <property type="entry name" value="Alkaline phosphatase-like"/>
    <property type="match status" value="1"/>
</dbReference>
<dbReference type="Proteomes" id="UP000619457">
    <property type="component" value="Unassembled WGS sequence"/>
</dbReference>
<accession>A0A918UMG8</accession>
<dbReference type="GO" id="GO:0004065">
    <property type="term" value="F:arylsulfatase activity"/>
    <property type="evidence" value="ECO:0007669"/>
    <property type="project" value="TreeGrafter"/>
</dbReference>
<comment type="similarity">
    <text evidence="1">Belongs to the sulfatase family.</text>
</comment>
<evidence type="ECO:0000256" key="4">
    <source>
        <dbReference type="ARBA" id="ARBA00022837"/>
    </source>
</evidence>
<evidence type="ECO:0000256" key="3">
    <source>
        <dbReference type="ARBA" id="ARBA00022801"/>
    </source>
</evidence>
<dbReference type="PANTHER" id="PTHR42693">
    <property type="entry name" value="ARYLSULFATASE FAMILY MEMBER"/>
    <property type="match status" value="1"/>
</dbReference>
<dbReference type="AlphaFoldDB" id="A0A918UMG8"/>
<reference evidence="6" key="1">
    <citation type="journal article" date="2014" name="Int. J. Syst. Evol. Microbiol.">
        <title>Complete genome sequence of Corynebacterium casei LMG S-19264T (=DSM 44701T), isolated from a smear-ripened cheese.</title>
        <authorList>
            <consortium name="US DOE Joint Genome Institute (JGI-PGF)"/>
            <person name="Walter F."/>
            <person name="Albersmeier A."/>
            <person name="Kalinowski J."/>
            <person name="Ruckert C."/>
        </authorList>
    </citation>
    <scope>NUCLEOTIDE SEQUENCE</scope>
    <source>
        <strain evidence="6">KCTC 12368</strain>
    </source>
</reference>
<gene>
    <name evidence="6" type="ORF">GCM10007049_11770</name>
</gene>
<evidence type="ECO:0000313" key="6">
    <source>
        <dbReference type="EMBL" id="GGZ20824.1"/>
    </source>
</evidence>
<keyword evidence="3" id="KW-0378">Hydrolase</keyword>
<sequence>MADDLGFETLGVNGSDSYQTPYLDSLAAGGMNFSQCYSMPLCTPSRVQLMTGKYNFRNYIGFGLLDPEEKTFGDYLTEAEYKTFVAGKWQLLGNEHQRNLAGGRVGSHPLEAGFEDYCLWQVDELGSRYKDPLLSNPNGNQVYEGEYGPDIITESILEFIEDNQSDPFFVYYPMVLTHDPFVPSPSNASFSDFDASSKVNDPIYFAEMVEYMDLLVGKIWTKVEELGMAENTLIVFIGDNGTDRKVLSMQNGMEIQGDKGHPTAAGTHVPMLAYWKGRIASGSTNDHLIDFADFMPTLWDLAGIEEVDRGFTDGISFYSQLLGKESLSREWIYCDYDPRWGKHQPSRHIQNKEWKLYDDGRIFNIQNDPFERKELSLAEISDFGLRRINSFKDILHNIGK</sequence>
<dbReference type="InterPro" id="IPR000917">
    <property type="entry name" value="Sulfatase_N"/>
</dbReference>
<name>A0A918UMG8_9BACT</name>
<dbReference type="PROSITE" id="PS00523">
    <property type="entry name" value="SULFATASE_1"/>
    <property type="match status" value="1"/>
</dbReference>
<reference evidence="6" key="2">
    <citation type="submission" date="2020-09" db="EMBL/GenBank/DDBJ databases">
        <authorList>
            <person name="Sun Q."/>
            <person name="Kim S."/>
        </authorList>
    </citation>
    <scope>NUCLEOTIDE SEQUENCE</scope>
    <source>
        <strain evidence="6">KCTC 12368</strain>
    </source>
</reference>
<evidence type="ECO:0000256" key="2">
    <source>
        <dbReference type="ARBA" id="ARBA00022723"/>
    </source>
</evidence>
<feature type="domain" description="Sulfatase N-terminal" evidence="5">
    <location>
        <begin position="1"/>
        <end position="304"/>
    </location>
</feature>
<dbReference type="Gene3D" id="3.40.720.10">
    <property type="entry name" value="Alkaline Phosphatase, subunit A"/>
    <property type="match status" value="1"/>
</dbReference>
<dbReference type="Pfam" id="PF00884">
    <property type="entry name" value="Sulfatase"/>
    <property type="match status" value="1"/>
</dbReference>
<dbReference type="EMBL" id="BMWX01000002">
    <property type="protein sequence ID" value="GGZ20824.1"/>
    <property type="molecule type" value="Genomic_DNA"/>
</dbReference>
<organism evidence="6 7">
    <name type="scientific">Echinicola pacifica</name>
    <dbReference type="NCBI Taxonomy" id="346377"/>
    <lineage>
        <taxon>Bacteria</taxon>
        <taxon>Pseudomonadati</taxon>
        <taxon>Bacteroidota</taxon>
        <taxon>Cytophagia</taxon>
        <taxon>Cytophagales</taxon>
        <taxon>Cyclobacteriaceae</taxon>
        <taxon>Echinicola</taxon>
    </lineage>
</organism>
<proteinExistence type="inferred from homology"/>
<dbReference type="GO" id="GO:0046872">
    <property type="term" value="F:metal ion binding"/>
    <property type="evidence" value="ECO:0007669"/>
    <property type="project" value="UniProtKB-KW"/>
</dbReference>
<dbReference type="InterPro" id="IPR050738">
    <property type="entry name" value="Sulfatase"/>
</dbReference>
<evidence type="ECO:0000256" key="1">
    <source>
        <dbReference type="ARBA" id="ARBA00008779"/>
    </source>
</evidence>
<dbReference type="CDD" id="cd16151">
    <property type="entry name" value="sulfatase_like"/>
    <property type="match status" value="1"/>
</dbReference>
<dbReference type="InterPro" id="IPR017850">
    <property type="entry name" value="Alkaline_phosphatase_core_sf"/>
</dbReference>
<evidence type="ECO:0000259" key="5">
    <source>
        <dbReference type="Pfam" id="PF00884"/>
    </source>
</evidence>
<dbReference type="PANTHER" id="PTHR42693:SF53">
    <property type="entry name" value="ENDO-4-O-SULFATASE"/>
    <property type="match status" value="1"/>
</dbReference>
<keyword evidence="2" id="KW-0479">Metal-binding</keyword>
<evidence type="ECO:0000313" key="7">
    <source>
        <dbReference type="Proteomes" id="UP000619457"/>
    </source>
</evidence>
<dbReference type="InterPro" id="IPR024607">
    <property type="entry name" value="Sulfatase_CS"/>
</dbReference>
<protein>
    <submittedName>
        <fullName evidence="6">Arylsulfatase</fullName>
    </submittedName>
</protein>
<comment type="caution">
    <text evidence="6">The sequence shown here is derived from an EMBL/GenBank/DDBJ whole genome shotgun (WGS) entry which is preliminary data.</text>
</comment>